<reference evidence="1" key="1">
    <citation type="journal article" date="2023" name="Mol. Phylogenet. Evol.">
        <title>Genome-scale phylogeny and comparative genomics of the fungal order Sordariales.</title>
        <authorList>
            <person name="Hensen N."/>
            <person name="Bonometti L."/>
            <person name="Westerberg I."/>
            <person name="Brannstrom I.O."/>
            <person name="Guillou S."/>
            <person name="Cros-Aarteil S."/>
            <person name="Calhoun S."/>
            <person name="Haridas S."/>
            <person name="Kuo A."/>
            <person name="Mondo S."/>
            <person name="Pangilinan J."/>
            <person name="Riley R."/>
            <person name="LaButti K."/>
            <person name="Andreopoulos B."/>
            <person name="Lipzen A."/>
            <person name="Chen C."/>
            <person name="Yan M."/>
            <person name="Daum C."/>
            <person name="Ng V."/>
            <person name="Clum A."/>
            <person name="Steindorff A."/>
            <person name="Ohm R.A."/>
            <person name="Martin F."/>
            <person name="Silar P."/>
            <person name="Natvig D.O."/>
            <person name="Lalanne C."/>
            <person name="Gautier V."/>
            <person name="Ament-Velasquez S.L."/>
            <person name="Kruys A."/>
            <person name="Hutchinson M.I."/>
            <person name="Powell A.J."/>
            <person name="Barry K."/>
            <person name="Miller A.N."/>
            <person name="Grigoriev I.V."/>
            <person name="Debuchy R."/>
            <person name="Gladieux P."/>
            <person name="Hiltunen Thoren M."/>
            <person name="Johannesson H."/>
        </authorList>
    </citation>
    <scope>NUCLEOTIDE SEQUENCE</scope>
    <source>
        <strain evidence="1">CBS 958.72</strain>
    </source>
</reference>
<sequence length="438" mass="49601">MGTPNPWDLNVVGFPSQSEVFAGAIEMVHYWPGKCASHSACEMPHNTPLPTRILDLGLDSSSTITLRESRGTTGRYICLNTFKIARALGVQYDDWQREAGRMADVYRNSYLTMAATWGNSPETGCFSKPSDGVRHGTVMMYATEHPTELRDERLLAPRVLHFGRQEMIWECSKMTACECGLNYVVGNGISKKSFFGFISEFKTTVDTTPQSVWAEVVADYSSLQLSYSRDKLSALSGLADEMRRHGGQEYLAGLWRDTLVLDMCWHRPKWYNTTPPRPPSEYRAPTWSWASLNGPVELDRTLYTGDRTRERAAKELARVLDAKRFPSGPSATGEVKDGFVTLRCSLIRASFEKNKICFDYQHVGGQPGERCRSFNWYDDHTCEMDENGEYYIIPLASCNLFLGRHTLHWLVVKRRTQGSTEKIRFNSSAETLDQVTIV</sequence>
<comment type="caution">
    <text evidence="1">The sequence shown here is derived from an EMBL/GenBank/DDBJ whole genome shotgun (WGS) entry which is preliminary data.</text>
</comment>
<reference evidence="1" key="2">
    <citation type="submission" date="2023-06" db="EMBL/GenBank/DDBJ databases">
        <authorList>
            <consortium name="Lawrence Berkeley National Laboratory"/>
            <person name="Haridas S."/>
            <person name="Hensen N."/>
            <person name="Bonometti L."/>
            <person name="Westerberg I."/>
            <person name="Brannstrom I.O."/>
            <person name="Guillou S."/>
            <person name="Cros-Aarteil S."/>
            <person name="Calhoun S."/>
            <person name="Kuo A."/>
            <person name="Mondo S."/>
            <person name="Pangilinan J."/>
            <person name="Riley R."/>
            <person name="Labutti K."/>
            <person name="Andreopoulos B."/>
            <person name="Lipzen A."/>
            <person name="Chen C."/>
            <person name="Yanf M."/>
            <person name="Daum C."/>
            <person name="Ng V."/>
            <person name="Clum A."/>
            <person name="Steindorff A."/>
            <person name="Ohm R."/>
            <person name="Martin F."/>
            <person name="Silar P."/>
            <person name="Natvig D."/>
            <person name="Lalanne C."/>
            <person name="Gautier V."/>
            <person name="Ament-Velasquez S.L."/>
            <person name="Kruys A."/>
            <person name="Hutchinson M.I."/>
            <person name="Powell A.J."/>
            <person name="Barry K."/>
            <person name="Miller A.N."/>
            <person name="Grigoriev I.V."/>
            <person name="Debuchy R."/>
            <person name="Gladieux P."/>
            <person name="Thoren M.H."/>
            <person name="Johannesson H."/>
        </authorList>
    </citation>
    <scope>NUCLEOTIDE SEQUENCE</scope>
    <source>
        <strain evidence="1">CBS 958.72</strain>
    </source>
</reference>
<evidence type="ECO:0000313" key="2">
    <source>
        <dbReference type="Proteomes" id="UP001287356"/>
    </source>
</evidence>
<evidence type="ECO:0000313" key="1">
    <source>
        <dbReference type="EMBL" id="KAK3371060.1"/>
    </source>
</evidence>
<gene>
    <name evidence="1" type="ORF">B0T24DRAFT_705834</name>
</gene>
<name>A0AAE0K805_9PEZI</name>
<dbReference type="AlphaFoldDB" id="A0AAE0K805"/>
<organism evidence="1 2">
    <name type="scientific">Lasiosphaeria ovina</name>
    <dbReference type="NCBI Taxonomy" id="92902"/>
    <lineage>
        <taxon>Eukaryota</taxon>
        <taxon>Fungi</taxon>
        <taxon>Dikarya</taxon>
        <taxon>Ascomycota</taxon>
        <taxon>Pezizomycotina</taxon>
        <taxon>Sordariomycetes</taxon>
        <taxon>Sordariomycetidae</taxon>
        <taxon>Sordariales</taxon>
        <taxon>Lasiosphaeriaceae</taxon>
        <taxon>Lasiosphaeria</taxon>
    </lineage>
</organism>
<keyword evidence="2" id="KW-1185">Reference proteome</keyword>
<evidence type="ECO:0008006" key="3">
    <source>
        <dbReference type="Google" id="ProtNLM"/>
    </source>
</evidence>
<dbReference type="PANTHER" id="PTHR33112:SF9">
    <property type="entry name" value="HETEROKARYON INCOMPATIBILITY DOMAIN-CONTAINING PROTEIN"/>
    <property type="match status" value="1"/>
</dbReference>
<accession>A0AAE0K805</accession>
<proteinExistence type="predicted"/>
<dbReference type="Proteomes" id="UP001287356">
    <property type="component" value="Unassembled WGS sequence"/>
</dbReference>
<dbReference type="EMBL" id="JAULSN010000005">
    <property type="protein sequence ID" value="KAK3371060.1"/>
    <property type="molecule type" value="Genomic_DNA"/>
</dbReference>
<protein>
    <recommendedName>
        <fullName evidence="3">Heterokaryon incompatibility domain-containing protein</fullName>
    </recommendedName>
</protein>
<dbReference type="PANTHER" id="PTHR33112">
    <property type="entry name" value="DOMAIN PROTEIN, PUTATIVE-RELATED"/>
    <property type="match status" value="1"/>
</dbReference>